<evidence type="ECO:0000313" key="1">
    <source>
        <dbReference type="EMBL" id="KAI0033418.1"/>
    </source>
</evidence>
<evidence type="ECO:0000313" key="2">
    <source>
        <dbReference type="Proteomes" id="UP000814128"/>
    </source>
</evidence>
<dbReference type="EMBL" id="MU273520">
    <property type="protein sequence ID" value="KAI0033418.1"/>
    <property type="molecule type" value="Genomic_DNA"/>
</dbReference>
<name>A0ACB8QNJ7_9AGAM</name>
<keyword evidence="2" id="KW-1185">Reference proteome</keyword>
<reference evidence="1" key="2">
    <citation type="journal article" date="2022" name="New Phytol.">
        <title>Evolutionary transition to the ectomycorrhizal habit in the genomes of a hyperdiverse lineage of mushroom-forming fungi.</title>
        <authorList>
            <person name="Looney B."/>
            <person name="Miyauchi S."/>
            <person name="Morin E."/>
            <person name="Drula E."/>
            <person name="Courty P.E."/>
            <person name="Kohler A."/>
            <person name="Kuo A."/>
            <person name="LaButti K."/>
            <person name="Pangilinan J."/>
            <person name="Lipzen A."/>
            <person name="Riley R."/>
            <person name="Andreopoulos W."/>
            <person name="He G."/>
            <person name="Johnson J."/>
            <person name="Nolan M."/>
            <person name="Tritt A."/>
            <person name="Barry K.W."/>
            <person name="Grigoriev I.V."/>
            <person name="Nagy L.G."/>
            <person name="Hibbett D."/>
            <person name="Henrissat B."/>
            <person name="Matheny P.B."/>
            <person name="Labbe J."/>
            <person name="Martin F.M."/>
        </authorList>
    </citation>
    <scope>NUCLEOTIDE SEQUENCE</scope>
    <source>
        <strain evidence="1">EC-137</strain>
    </source>
</reference>
<dbReference type="Proteomes" id="UP000814128">
    <property type="component" value="Unassembled WGS sequence"/>
</dbReference>
<sequence length="482" mass="54511">MGYRYSATSQSSSGAASVLSRRGEEKQPASKLSSAEGLPKPSTRARVYYGRIPKPPPNYVHVPDPGHSSLLPDSHDGPTALDFPFPDAPFLSANDVLQSDEQPIASAHMLVRRLRRFASSLPPPPLLDILHFHADYPDFHSVESYNIVLRVALRHVALNRARSLLSEMRDRGIGANVETWQLRTHLLVRSGRWPEAFHRILNYKDDWMGVRFAFSGQAVPVSVWSELVSRESLSHARRVRDADRPRLDPGVGMLERYHTVMSKRDEMLGEGEKPSGRSILNILEVLLRMGNHDAAKAFLSRFLSSFGPHFALRMVNVYIGLTPKSTTSFSTVLEDLNRFAAAYPALHPSAHTLFLLLGHLRRVVRCATTARSILKMFVHKWGDQVLDGPVCRRLLSLGLKEGRKDLVQYFTALGQRVVADREREQRPSDDRRGGMRAVYTHRGTERARWWRLMRKARQPRLGRSAQKPNLETSVWEESSSQP</sequence>
<gene>
    <name evidence="1" type="ORF">K488DRAFT_84950</name>
</gene>
<proteinExistence type="predicted"/>
<accession>A0ACB8QNJ7</accession>
<reference evidence="1" key="1">
    <citation type="submission" date="2021-02" db="EMBL/GenBank/DDBJ databases">
        <authorList>
            <consortium name="DOE Joint Genome Institute"/>
            <person name="Ahrendt S."/>
            <person name="Looney B.P."/>
            <person name="Miyauchi S."/>
            <person name="Morin E."/>
            <person name="Drula E."/>
            <person name="Courty P.E."/>
            <person name="Chicoki N."/>
            <person name="Fauchery L."/>
            <person name="Kohler A."/>
            <person name="Kuo A."/>
            <person name="Labutti K."/>
            <person name="Pangilinan J."/>
            <person name="Lipzen A."/>
            <person name="Riley R."/>
            <person name="Andreopoulos W."/>
            <person name="He G."/>
            <person name="Johnson J."/>
            <person name="Barry K.W."/>
            <person name="Grigoriev I.V."/>
            <person name="Nagy L."/>
            <person name="Hibbett D."/>
            <person name="Henrissat B."/>
            <person name="Matheny P.B."/>
            <person name="Labbe J."/>
            <person name="Martin F."/>
        </authorList>
    </citation>
    <scope>NUCLEOTIDE SEQUENCE</scope>
    <source>
        <strain evidence="1">EC-137</strain>
    </source>
</reference>
<protein>
    <submittedName>
        <fullName evidence="1">Uncharacterized protein</fullName>
    </submittedName>
</protein>
<comment type="caution">
    <text evidence="1">The sequence shown here is derived from an EMBL/GenBank/DDBJ whole genome shotgun (WGS) entry which is preliminary data.</text>
</comment>
<organism evidence="1 2">
    <name type="scientific">Vararia minispora EC-137</name>
    <dbReference type="NCBI Taxonomy" id="1314806"/>
    <lineage>
        <taxon>Eukaryota</taxon>
        <taxon>Fungi</taxon>
        <taxon>Dikarya</taxon>
        <taxon>Basidiomycota</taxon>
        <taxon>Agaricomycotina</taxon>
        <taxon>Agaricomycetes</taxon>
        <taxon>Russulales</taxon>
        <taxon>Lachnocladiaceae</taxon>
        <taxon>Vararia</taxon>
    </lineage>
</organism>